<evidence type="ECO:0000259" key="5">
    <source>
        <dbReference type="PROSITE" id="PS50112"/>
    </source>
</evidence>
<keyword evidence="4" id="KW-1133">Transmembrane helix</keyword>
<dbReference type="PANTHER" id="PTHR31600">
    <property type="entry name" value="TINY MACROCYSTS PROTEIN B-RELATED"/>
    <property type="match status" value="1"/>
</dbReference>
<dbReference type="Proteomes" id="UP001165080">
    <property type="component" value="Unassembled WGS sequence"/>
</dbReference>
<reference evidence="6 7" key="1">
    <citation type="journal article" date="2023" name="Commun. Biol.">
        <title>Reorganization of the ancestral sex-determining regions during the evolution of trioecy in Pleodorina starrii.</title>
        <authorList>
            <person name="Takahashi K."/>
            <person name="Suzuki S."/>
            <person name="Kawai-Toyooka H."/>
            <person name="Yamamoto K."/>
            <person name="Hamaji T."/>
            <person name="Ootsuki R."/>
            <person name="Yamaguchi H."/>
            <person name="Kawachi M."/>
            <person name="Higashiyama T."/>
            <person name="Nozaki H."/>
        </authorList>
    </citation>
    <scope>NUCLEOTIDE SEQUENCE [LARGE SCALE GENOMIC DNA]</scope>
    <source>
        <strain evidence="6 7">NIES-4479</strain>
    </source>
</reference>
<evidence type="ECO:0000256" key="2">
    <source>
        <dbReference type="ARBA" id="ARBA00022606"/>
    </source>
</evidence>
<feature type="transmembrane region" description="Helical" evidence="4">
    <location>
        <begin position="74"/>
        <end position="89"/>
    </location>
</feature>
<dbReference type="SUPFAM" id="SSF55785">
    <property type="entry name" value="PYP-like sensor domain (PAS domain)"/>
    <property type="match status" value="1"/>
</dbReference>
<feature type="transmembrane region" description="Helical" evidence="4">
    <location>
        <begin position="101"/>
        <end position="122"/>
    </location>
</feature>
<feature type="region of interest" description="Disordered" evidence="3">
    <location>
        <begin position="591"/>
        <end position="612"/>
    </location>
</feature>
<dbReference type="PANTHER" id="PTHR31600:SF2">
    <property type="entry name" value="GAMETE ENRICHED GENE 10 PROTEIN-RELATED"/>
    <property type="match status" value="1"/>
</dbReference>
<proteinExistence type="predicted"/>
<evidence type="ECO:0000256" key="1">
    <source>
        <dbReference type="ARBA" id="ARBA00022543"/>
    </source>
</evidence>
<evidence type="ECO:0000256" key="3">
    <source>
        <dbReference type="SAM" id="MobiDB-lite"/>
    </source>
</evidence>
<feature type="transmembrane region" description="Helical" evidence="4">
    <location>
        <begin position="134"/>
        <end position="158"/>
    </location>
</feature>
<keyword evidence="7" id="KW-1185">Reference proteome</keyword>
<protein>
    <recommendedName>
        <fullName evidence="5">PAS domain-containing protein</fullName>
    </recommendedName>
</protein>
<sequence>MVTLLAVNCGLCVWVTWCFKEQKFPVVWPVKVEVNLLTKRPSALGHSGPEVMAFGIKVVLTLVRVLVGYARVEAVLYLGLTLTLAWQYLRWNPHLVNWVNYLKGGVSVAMVWCSVALILLVFHPGVKQQDMTKWADSMTLTLLSGLVPAFLLGAIASWRMIRYMTNTALTALATAKPDAPLKEICQNIDSPQDVEVVARCCRVWEDRYNLDATAVNKARQVIQAGLAMFPNSVYMVLLHGNFMIDVLGVSQSGSRRIEDARKLDPNLMCRFMMFVRHQQASQLAAGKQTNGGANMDLLAYVEYQRKHRMVVRLHREALQAICSFWKALDASTVSFSTLSKGLVKIESSIAQAQTAYRVVLESYGNNPKLVRLYGKFLQTIKNDPWRASEYFAEADRLEEIQNGNSSSGPHLPDGTPLDRMDEMATAVLVINAIGEVQVANKHAHVLFGYKRGTLEGKPLASLLAPHFARWLSEHLATLVSTAALAHATIRDDNHGDINDEVVVGMHYDRLAFPVKMSMRKASGVGEDSTFITMMEAVPPVRGVASLWVAMTGTIVACDPQFVMAFGWKSQEINGANLMTVVSVQDLRRQLTGEDPETGSIGRAESPSEVLKG</sequence>
<keyword evidence="1" id="KW-0157">Chromophore</keyword>
<comment type="caution">
    <text evidence="6">The sequence shown here is derived from an EMBL/GenBank/DDBJ whole genome shotgun (WGS) entry which is preliminary data.</text>
</comment>
<keyword evidence="1" id="KW-0675">Receptor</keyword>
<dbReference type="EMBL" id="BRXU01000015">
    <property type="protein sequence ID" value="GLC56201.1"/>
    <property type="molecule type" value="Genomic_DNA"/>
</dbReference>
<evidence type="ECO:0000313" key="7">
    <source>
        <dbReference type="Proteomes" id="UP001165080"/>
    </source>
</evidence>
<evidence type="ECO:0000256" key="4">
    <source>
        <dbReference type="SAM" id="Phobius"/>
    </source>
</evidence>
<gene>
    <name evidence="6" type="primary">PLESTMB000093</name>
    <name evidence="6" type="ORF">PLESTB_001079200</name>
</gene>
<dbReference type="GO" id="GO:0009881">
    <property type="term" value="F:photoreceptor activity"/>
    <property type="evidence" value="ECO:0007669"/>
    <property type="project" value="UniProtKB-KW"/>
</dbReference>
<organism evidence="6 7">
    <name type="scientific">Pleodorina starrii</name>
    <dbReference type="NCBI Taxonomy" id="330485"/>
    <lineage>
        <taxon>Eukaryota</taxon>
        <taxon>Viridiplantae</taxon>
        <taxon>Chlorophyta</taxon>
        <taxon>core chlorophytes</taxon>
        <taxon>Chlorophyceae</taxon>
        <taxon>CS clade</taxon>
        <taxon>Chlamydomonadales</taxon>
        <taxon>Volvocaceae</taxon>
        <taxon>Pleodorina</taxon>
    </lineage>
</organism>
<dbReference type="SMART" id="SM00091">
    <property type="entry name" value="PAS"/>
    <property type="match status" value="2"/>
</dbReference>
<name>A0A9W6BPT5_9CHLO</name>
<keyword evidence="4" id="KW-0812">Transmembrane</keyword>
<dbReference type="CDD" id="cd00130">
    <property type="entry name" value="PAS"/>
    <property type="match status" value="1"/>
</dbReference>
<dbReference type="Gene3D" id="3.30.450.20">
    <property type="entry name" value="PAS domain"/>
    <property type="match status" value="1"/>
</dbReference>
<dbReference type="InterPro" id="IPR057352">
    <property type="entry name" value="TPR_TmcB/C"/>
</dbReference>
<keyword evidence="2" id="KW-0716">Sensory transduction</keyword>
<dbReference type="InterPro" id="IPR035965">
    <property type="entry name" value="PAS-like_dom_sf"/>
</dbReference>
<dbReference type="InterPro" id="IPR000014">
    <property type="entry name" value="PAS"/>
</dbReference>
<evidence type="ECO:0000313" key="6">
    <source>
        <dbReference type="EMBL" id="GLC56201.1"/>
    </source>
</evidence>
<dbReference type="AlphaFoldDB" id="A0A9W6BPT5"/>
<keyword evidence="4" id="KW-0472">Membrane</keyword>
<dbReference type="InterPro" id="IPR052994">
    <property type="entry name" value="Tiny_macrocysts_regulators"/>
</dbReference>
<accession>A0A9W6BPT5</accession>
<dbReference type="Pfam" id="PF25474">
    <property type="entry name" value="TPR_TmcB"/>
    <property type="match status" value="1"/>
</dbReference>
<keyword evidence="1" id="KW-0600">Photoreceptor protein</keyword>
<dbReference type="PROSITE" id="PS50112">
    <property type="entry name" value="PAS"/>
    <property type="match status" value="1"/>
</dbReference>
<feature type="domain" description="PAS" evidence="5">
    <location>
        <begin position="420"/>
        <end position="482"/>
    </location>
</feature>